<dbReference type="EMBL" id="WJQU01000002">
    <property type="protein sequence ID" value="KAJ6641131.1"/>
    <property type="molecule type" value="Genomic_DNA"/>
</dbReference>
<dbReference type="InterPro" id="IPR038606">
    <property type="entry name" value="To_sf"/>
</dbReference>
<sequence length="166" mass="18802">MEKMVMMKYVRIVLIICYASIVSGQGKIPQYIRQCRQSDPRLIDCLKNSLHHLKPYLAQGIPEIERCLGGSQIEYPQRKSGSSFDGERLAKFRAVCAIEKFDAARLRAFDSYLVDTQKNLIADPSKFWAYVNETRKTVDGTGSSSMQEKCDLLAKFFSGVFVNDDG</sequence>
<evidence type="ECO:0000256" key="1">
    <source>
        <dbReference type="SAM" id="SignalP"/>
    </source>
</evidence>
<dbReference type="Pfam" id="PF06585">
    <property type="entry name" value="JHBP"/>
    <property type="match status" value="1"/>
</dbReference>
<dbReference type="AlphaFoldDB" id="A0A9Q0N0R8"/>
<reference evidence="2" key="1">
    <citation type="submission" date="2022-07" db="EMBL/GenBank/DDBJ databases">
        <authorList>
            <person name="Trinca V."/>
            <person name="Uliana J.V.C."/>
            <person name="Torres T.T."/>
            <person name="Ward R.J."/>
            <person name="Monesi N."/>
        </authorList>
    </citation>
    <scope>NUCLEOTIDE SEQUENCE</scope>
    <source>
        <strain evidence="2">HSMRA1968</strain>
        <tissue evidence="2">Whole embryos</tissue>
    </source>
</reference>
<keyword evidence="1" id="KW-0732">Signal</keyword>
<organism evidence="2 3">
    <name type="scientific">Pseudolycoriella hygida</name>
    <dbReference type="NCBI Taxonomy" id="35572"/>
    <lineage>
        <taxon>Eukaryota</taxon>
        <taxon>Metazoa</taxon>
        <taxon>Ecdysozoa</taxon>
        <taxon>Arthropoda</taxon>
        <taxon>Hexapoda</taxon>
        <taxon>Insecta</taxon>
        <taxon>Pterygota</taxon>
        <taxon>Neoptera</taxon>
        <taxon>Endopterygota</taxon>
        <taxon>Diptera</taxon>
        <taxon>Nematocera</taxon>
        <taxon>Sciaroidea</taxon>
        <taxon>Sciaridae</taxon>
        <taxon>Pseudolycoriella</taxon>
    </lineage>
</organism>
<name>A0A9Q0N0R8_9DIPT</name>
<comment type="caution">
    <text evidence="2">The sequence shown here is derived from an EMBL/GenBank/DDBJ whole genome shotgun (WGS) entry which is preliminary data.</text>
</comment>
<evidence type="ECO:0000313" key="2">
    <source>
        <dbReference type="EMBL" id="KAJ6641131.1"/>
    </source>
</evidence>
<gene>
    <name evidence="2" type="ORF">Bhyg_06066</name>
</gene>
<protein>
    <submittedName>
        <fullName evidence="2">Uncharacterized protein</fullName>
    </submittedName>
</protein>
<accession>A0A9Q0N0R8</accession>
<feature type="chain" id="PRO_5040170035" evidence="1">
    <location>
        <begin position="25"/>
        <end position="166"/>
    </location>
</feature>
<dbReference type="Proteomes" id="UP001151699">
    <property type="component" value="Chromosome B"/>
</dbReference>
<proteinExistence type="predicted"/>
<keyword evidence="3" id="KW-1185">Reference proteome</keyword>
<dbReference type="OrthoDB" id="8185902at2759"/>
<evidence type="ECO:0000313" key="3">
    <source>
        <dbReference type="Proteomes" id="UP001151699"/>
    </source>
</evidence>
<dbReference type="Gene3D" id="3.15.10.30">
    <property type="entry name" value="Haemolymph juvenile hormone binding protein"/>
    <property type="match status" value="1"/>
</dbReference>
<dbReference type="InterPro" id="IPR010562">
    <property type="entry name" value="Haemolymph_juvenile_hormone-bd"/>
</dbReference>
<feature type="signal peptide" evidence="1">
    <location>
        <begin position="1"/>
        <end position="24"/>
    </location>
</feature>